<dbReference type="Proteomes" id="UP000807342">
    <property type="component" value="Unassembled WGS sequence"/>
</dbReference>
<dbReference type="AlphaFoldDB" id="A0A9P5X9W6"/>
<sequence length="381" mass="43157">MGIPELQDATFTDRPMFMASYFGSHYRRQLVFVCKKFSKIVLPLYYENLVLSLGSDIISSARYLERNPDVGKRVKSIYLRPSPRWEHKWHIVNGSSHLNTILSVVPNLQRLFYFHGPDFDAGREILDWTALTTLSSTAGSQLCDLELRLSGGVRAGNLEQLTQFSALKSITFQGGGISFDKEGIPKTALPQLESLTCRATDNTFLSILSAMDLPKLIAAHFPRADESVGAATFLRKHGHQILFLEAGFLPAINCFDTCPNLVFFVLPESHNGIPAAEFFFSTNKHHKLKAIYINTTDVASSTNKALKQRFEYLGDLDLSNFPSLRRIRIAYAQWPATEREIEKNNFVEWAEYIKGTFGVDVIDGRDQTWVPRLKSKKRLRK</sequence>
<name>A0A9P5X9W6_9AGAR</name>
<protein>
    <submittedName>
        <fullName evidence="1">Uncharacterized protein</fullName>
    </submittedName>
</protein>
<comment type="caution">
    <text evidence="1">The sequence shown here is derived from an EMBL/GenBank/DDBJ whole genome shotgun (WGS) entry which is preliminary data.</text>
</comment>
<accession>A0A9P5X9W6</accession>
<gene>
    <name evidence="1" type="ORF">P691DRAFT_160750</name>
</gene>
<reference evidence="1" key="1">
    <citation type="submission" date="2020-11" db="EMBL/GenBank/DDBJ databases">
        <authorList>
            <consortium name="DOE Joint Genome Institute"/>
            <person name="Ahrendt S."/>
            <person name="Riley R."/>
            <person name="Andreopoulos W."/>
            <person name="Labutti K."/>
            <person name="Pangilinan J."/>
            <person name="Ruiz-Duenas F.J."/>
            <person name="Barrasa J.M."/>
            <person name="Sanchez-Garcia M."/>
            <person name="Camarero S."/>
            <person name="Miyauchi S."/>
            <person name="Serrano A."/>
            <person name="Linde D."/>
            <person name="Babiker R."/>
            <person name="Drula E."/>
            <person name="Ayuso-Fernandez I."/>
            <person name="Pacheco R."/>
            <person name="Padilla G."/>
            <person name="Ferreira P."/>
            <person name="Barriuso J."/>
            <person name="Kellner H."/>
            <person name="Castanera R."/>
            <person name="Alfaro M."/>
            <person name="Ramirez L."/>
            <person name="Pisabarro A.G."/>
            <person name="Kuo A."/>
            <person name="Tritt A."/>
            <person name="Lipzen A."/>
            <person name="He G."/>
            <person name="Yan M."/>
            <person name="Ng V."/>
            <person name="Cullen D."/>
            <person name="Martin F."/>
            <person name="Rosso M.-N."/>
            <person name="Henrissat B."/>
            <person name="Hibbett D."/>
            <person name="Martinez A.T."/>
            <person name="Grigoriev I.V."/>
        </authorList>
    </citation>
    <scope>NUCLEOTIDE SEQUENCE</scope>
    <source>
        <strain evidence="1">MF-IS2</strain>
    </source>
</reference>
<evidence type="ECO:0000313" key="2">
    <source>
        <dbReference type="Proteomes" id="UP000807342"/>
    </source>
</evidence>
<proteinExistence type="predicted"/>
<evidence type="ECO:0000313" key="1">
    <source>
        <dbReference type="EMBL" id="KAF9446790.1"/>
    </source>
</evidence>
<keyword evidence="2" id="KW-1185">Reference proteome</keyword>
<dbReference type="OrthoDB" id="2906982at2759"/>
<organism evidence="1 2">
    <name type="scientific">Macrolepiota fuliginosa MF-IS2</name>
    <dbReference type="NCBI Taxonomy" id="1400762"/>
    <lineage>
        <taxon>Eukaryota</taxon>
        <taxon>Fungi</taxon>
        <taxon>Dikarya</taxon>
        <taxon>Basidiomycota</taxon>
        <taxon>Agaricomycotina</taxon>
        <taxon>Agaricomycetes</taxon>
        <taxon>Agaricomycetidae</taxon>
        <taxon>Agaricales</taxon>
        <taxon>Agaricineae</taxon>
        <taxon>Agaricaceae</taxon>
        <taxon>Macrolepiota</taxon>
    </lineage>
</organism>
<dbReference type="EMBL" id="MU151229">
    <property type="protein sequence ID" value="KAF9446790.1"/>
    <property type="molecule type" value="Genomic_DNA"/>
</dbReference>